<accession>A0A0F9STG6</accession>
<evidence type="ECO:0000313" key="1">
    <source>
        <dbReference type="EMBL" id="KKN65917.1"/>
    </source>
</evidence>
<protein>
    <submittedName>
        <fullName evidence="1">Uncharacterized protein</fullName>
    </submittedName>
</protein>
<sequence length="52" mass="6263">MKKIYKYPTGATIPEGAEYLGTVTQTKDFDRDDDEWFVCWLVWHYFLVEVKE</sequence>
<comment type="caution">
    <text evidence="1">The sequence shown here is derived from an EMBL/GenBank/DDBJ whole genome shotgun (WGS) entry which is preliminary data.</text>
</comment>
<reference evidence="1" key="1">
    <citation type="journal article" date="2015" name="Nature">
        <title>Complex archaea that bridge the gap between prokaryotes and eukaryotes.</title>
        <authorList>
            <person name="Spang A."/>
            <person name="Saw J.H."/>
            <person name="Jorgensen S.L."/>
            <person name="Zaremba-Niedzwiedzka K."/>
            <person name="Martijn J."/>
            <person name="Lind A.E."/>
            <person name="van Eijk R."/>
            <person name="Schleper C."/>
            <person name="Guy L."/>
            <person name="Ettema T.J."/>
        </authorList>
    </citation>
    <scope>NUCLEOTIDE SEQUENCE</scope>
</reference>
<gene>
    <name evidence="1" type="ORF">LCGC14_0476200</name>
</gene>
<organism evidence="1">
    <name type="scientific">marine sediment metagenome</name>
    <dbReference type="NCBI Taxonomy" id="412755"/>
    <lineage>
        <taxon>unclassified sequences</taxon>
        <taxon>metagenomes</taxon>
        <taxon>ecological metagenomes</taxon>
    </lineage>
</organism>
<dbReference type="EMBL" id="LAZR01000513">
    <property type="protein sequence ID" value="KKN65917.1"/>
    <property type="molecule type" value="Genomic_DNA"/>
</dbReference>
<name>A0A0F9STG6_9ZZZZ</name>
<dbReference type="AlphaFoldDB" id="A0A0F9STG6"/>
<proteinExistence type="predicted"/>